<dbReference type="InterPro" id="IPR036928">
    <property type="entry name" value="AS_sf"/>
</dbReference>
<evidence type="ECO:0000313" key="2">
    <source>
        <dbReference type="EMBL" id="KAH9384013.1"/>
    </source>
</evidence>
<accession>A0A9J6HB71</accession>
<name>A0A9J6HB71_HAELO</name>
<dbReference type="VEuPathDB" id="VectorBase:HLOH_061360"/>
<dbReference type="Gene3D" id="3.90.1300.10">
    <property type="entry name" value="Amidase signature (AS) domain"/>
    <property type="match status" value="1"/>
</dbReference>
<protein>
    <recommendedName>
        <fullName evidence="1">Amidase domain-containing protein</fullName>
    </recommendedName>
</protein>
<dbReference type="PANTHER" id="PTHR43372:SF4">
    <property type="entry name" value="FATTY-ACID AMIDE HYDROLASE 2"/>
    <property type="match status" value="1"/>
</dbReference>
<dbReference type="OrthoDB" id="6428749at2759"/>
<dbReference type="InterPro" id="IPR023631">
    <property type="entry name" value="Amidase_dom"/>
</dbReference>
<proteinExistence type="predicted"/>
<dbReference type="OMA" id="FTENEGC"/>
<dbReference type="EMBL" id="JABSTR010001420">
    <property type="protein sequence ID" value="KAH9384013.1"/>
    <property type="molecule type" value="Genomic_DNA"/>
</dbReference>
<gene>
    <name evidence="2" type="ORF">HPB48_025996</name>
</gene>
<sequence length="289" mass="31720">MCASLSGAVSIAGLLPDVGESLRPYNSVGPMTRYSEDLPLLLNILAEDGSERLKLNEQVDLKSLKVYFTENEGCRHFSRVTREAQEAVIKAMRHMEEAHGIDAQRLHMPELQYAFSTWLKVAAAKDPTPLAEMFRPGGFNLFVELLRILVGAGRHTLAVLAMCRLASRYRFASKEEAAAILAHVDGLRDRLEETLGDDGVLILPATMSAAPFQNEDLLFFDAPNMTALFNLFGTPATVCPLSAQSTKDGARLPIAVQVVAKRGNDRLCFAVARELERKFGGWAVTRDAA</sequence>
<comment type="caution">
    <text evidence="2">The sequence shown here is derived from an EMBL/GenBank/DDBJ whole genome shotgun (WGS) entry which is preliminary data.</text>
</comment>
<evidence type="ECO:0000259" key="1">
    <source>
        <dbReference type="Pfam" id="PF01425"/>
    </source>
</evidence>
<dbReference type="Pfam" id="PF01425">
    <property type="entry name" value="Amidase"/>
    <property type="match status" value="1"/>
</dbReference>
<keyword evidence="3" id="KW-1185">Reference proteome</keyword>
<dbReference type="Proteomes" id="UP000821853">
    <property type="component" value="Unassembled WGS sequence"/>
</dbReference>
<evidence type="ECO:0000313" key="3">
    <source>
        <dbReference type="Proteomes" id="UP000821853"/>
    </source>
</evidence>
<feature type="domain" description="Amidase" evidence="1">
    <location>
        <begin position="8"/>
        <end position="268"/>
    </location>
</feature>
<dbReference type="PANTHER" id="PTHR43372">
    <property type="entry name" value="FATTY-ACID AMIDE HYDROLASE"/>
    <property type="match status" value="1"/>
</dbReference>
<dbReference type="GO" id="GO:0012505">
    <property type="term" value="C:endomembrane system"/>
    <property type="evidence" value="ECO:0007669"/>
    <property type="project" value="TreeGrafter"/>
</dbReference>
<dbReference type="InterPro" id="IPR052739">
    <property type="entry name" value="FAAH2"/>
</dbReference>
<reference evidence="2 3" key="1">
    <citation type="journal article" date="2020" name="Cell">
        <title>Large-Scale Comparative Analyses of Tick Genomes Elucidate Their Genetic Diversity and Vector Capacities.</title>
        <authorList>
            <consortium name="Tick Genome and Microbiome Consortium (TIGMIC)"/>
            <person name="Jia N."/>
            <person name="Wang J."/>
            <person name="Shi W."/>
            <person name="Du L."/>
            <person name="Sun Y."/>
            <person name="Zhan W."/>
            <person name="Jiang J.F."/>
            <person name="Wang Q."/>
            <person name="Zhang B."/>
            <person name="Ji P."/>
            <person name="Bell-Sakyi L."/>
            <person name="Cui X.M."/>
            <person name="Yuan T.T."/>
            <person name="Jiang B.G."/>
            <person name="Yang W.F."/>
            <person name="Lam T.T."/>
            <person name="Chang Q.C."/>
            <person name="Ding S.J."/>
            <person name="Wang X.J."/>
            <person name="Zhu J.G."/>
            <person name="Ruan X.D."/>
            <person name="Zhao L."/>
            <person name="Wei J.T."/>
            <person name="Ye R.Z."/>
            <person name="Que T.C."/>
            <person name="Du C.H."/>
            <person name="Zhou Y.H."/>
            <person name="Cheng J.X."/>
            <person name="Dai P.F."/>
            <person name="Guo W.B."/>
            <person name="Han X.H."/>
            <person name="Huang E.J."/>
            <person name="Li L.F."/>
            <person name="Wei W."/>
            <person name="Gao Y.C."/>
            <person name="Liu J.Z."/>
            <person name="Shao H.Z."/>
            <person name="Wang X."/>
            <person name="Wang C.C."/>
            <person name="Yang T.C."/>
            <person name="Huo Q.B."/>
            <person name="Li W."/>
            <person name="Chen H.Y."/>
            <person name="Chen S.E."/>
            <person name="Zhou L.G."/>
            <person name="Ni X.B."/>
            <person name="Tian J.H."/>
            <person name="Sheng Y."/>
            <person name="Liu T."/>
            <person name="Pan Y.S."/>
            <person name="Xia L.Y."/>
            <person name="Li J."/>
            <person name="Zhao F."/>
            <person name="Cao W.C."/>
        </authorList>
    </citation>
    <scope>NUCLEOTIDE SEQUENCE [LARGE SCALE GENOMIC DNA]</scope>
    <source>
        <strain evidence="2">HaeL-2018</strain>
    </source>
</reference>
<organism evidence="2 3">
    <name type="scientific">Haemaphysalis longicornis</name>
    <name type="common">Bush tick</name>
    <dbReference type="NCBI Taxonomy" id="44386"/>
    <lineage>
        <taxon>Eukaryota</taxon>
        <taxon>Metazoa</taxon>
        <taxon>Ecdysozoa</taxon>
        <taxon>Arthropoda</taxon>
        <taxon>Chelicerata</taxon>
        <taxon>Arachnida</taxon>
        <taxon>Acari</taxon>
        <taxon>Parasitiformes</taxon>
        <taxon>Ixodida</taxon>
        <taxon>Ixodoidea</taxon>
        <taxon>Ixodidae</taxon>
        <taxon>Haemaphysalinae</taxon>
        <taxon>Haemaphysalis</taxon>
    </lineage>
</organism>
<dbReference type="AlphaFoldDB" id="A0A9J6HB71"/>
<dbReference type="SUPFAM" id="SSF75304">
    <property type="entry name" value="Amidase signature (AS) enzymes"/>
    <property type="match status" value="1"/>
</dbReference>